<comment type="caution">
    <text evidence="2">The sequence shown here is derived from an EMBL/GenBank/DDBJ whole genome shotgun (WGS) entry which is preliminary data.</text>
</comment>
<evidence type="ECO:0000313" key="3">
    <source>
        <dbReference type="Proteomes" id="UP000297597"/>
    </source>
</evidence>
<dbReference type="AlphaFoldDB" id="A0A4Y7RQU5"/>
<organism evidence="2 3">
    <name type="scientific">Pelotomaculum propionicicum</name>
    <dbReference type="NCBI Taxonomy" id="258475"/>
    <lineage>
        <taxon>Bacteria</taxon>
        <taxon>Bacillati</taxon>
        <taxon>Bacillota</taxon>
        <taxon>Clostridia</taxon>
        <taxon>Eubacteriales</taxon>
        <taxon>Desulfotomaculaceae</taxon>
        <taxon>Pelotomaculum</taxon>
    </lineage>
</organism>
<feature type="transmembrane region" description="Helical" evidence="1">
    <location>
        <begin position="7"/>
        <end position="25"/>
    </location>
</feature>
<feature type="transmembrane region" description="Helical" evidence="1">
    <location>
        <begin position="147"/>
        <end position="167"/>
    </location>
</feature>
<feature type="transmembrane region" description="Helical" evidence="1">
    <location>
        <begin position="70"/>
        <end position="90"/>
    </location>
</feature>
<keyword evidence="1" id="KW-1133">Transmembrane helix</keyword>
<keyword evidence="3" id="KW-1185">Reference proteome</keyword>
<feature type="transmembrane region" description="Helical" evidence="1">
    <location>
        <begin position="228"/>
        <end position="256"/>
    </location>
</feature>
<accession>A0A4Y7RQU5</accession>
<feature type="transmembrane region" description="Helical" evidence="1">
    <location>
        <begin position="427"/>
        <end position="446"/>
    </location>
</feature>
<dbReference type="Proteomes" id="UP000297597">
    <property type="component" value="Unassembled WGS sequence"/>
</dbReference>
<keyword evidence="1" id="KW-0812">Transmembrane</keyword>
<feature type="transmembrane region" description="Helical" evidence="1">
    <location>
        <begin position="268"/>
        <end position="289"/>
    </location>
</feature>
<dbReference type="EMBL" id="QFFZ01000018">
    <property type="protein sequence ID" value="TEB11052.1"/>
    <property type="molecule type" value="Genomic_DNA"/>
</dbReference>
<sequence>MGRKAPLILYLISILGLFCLIYNLFTLKYCVTAGYLVNIYNQLPQTFWVILVITFFLGAILVLCNNYPTFRIIGAFILLLNYFIFLMIPYELGYFSFNYADDLTYLGEVYDIKRTGHFNPDDFYPATHIFYAQVSCLLDIMPNILSFTMPAFFSFTFIGGTAIFSKLFIKEKVVIYLLLPVCLIYYLRYMHFSIAPHYSYYTLMPLFLFLLYKYSLEEKNVPSWNLTILPFILSIPLGHPFITIFAACILFIPILIKRFLRLKLNSTGSFLAILLVTTLTWLTNCYFLLHFFGKSFNAFVERIIQPVALKGVSYIAKANQVVTPAELCRTIVLLYGRYLFPFIVIAIALIIILLDRKKKIPFNREYKFLVIFFVALGIIDGFFIFNPVFTHTIQRVTTLNYFTYIMIPLLALSLYTIFLRKLSGARILATAVVLAIIQGISLTGALPSPRTHETNFGVPYEEVTAMQWLFDEKGNDPVLSVLDPQIASRFCDLFYGWSEKNQRKDINRYHYIVPDHFGYNDDENEHYKYKGQYVITLYQIKRIYTDVYRFSKNQDVLMRFTAEDYDRFNNDPNVNKIFDNRIIEVSKS</sequence>
<evidence type="ECO:0000256" key="1">
    <source>
        <dbReference type="SAM" id="Phobius"/>
    </source>
</evidence>
<keyword evidence="1" id="KW-0472">Membrane</keyword>
<evidence type="ECO:0000313" key="2">
    <source>
        <dbReference type="EMBL" id="TEB11052.1"/>
    </source>
</evidence>
<name>A0A4Y7RQU5_9FIRM</name>
<feature type="transmembrane region" description="Helical" evidence="1">
    <location>
        <begin position="366"/>
        <end position="389"/>
    </location>
</feature>
<feature type="transmembrane region" description="Helical" evidence="1">
    <location>
        <begin position="173"/>
        <end position="191"/>
    </location>
</feature>
<dbReference type="RefSeq" id="WP_134213771.1">
    <property type="nucleotide sequence ID" value="NZ_QFFZ01000018.1"/>
</dbReference>
<evidence type="ECO:0008006" key="4">
    <source>
        <dbReference type="Google" id="ProtNLM"/>
    </source>
</evidence>
<proteinExistence type="predicted"/>
<gene>
    <name evidence="2" type="ORF">Pmgp_01924</name>
</gene>
<feature type="transmembrane region" description="Helical" evidence="1">
    <location>
        <begin position="198"/>
        <end position="216"/>
    </location>
</feature>
<feature type="transmembrane region" description="Helical" evidence="1">
    <location>
        <begin position="45"/>
        <end position="63"/>
    </location>
</feature>
<reference evidence="2 3" key="1">
    <citation type="journal article" date="2018" name="Environ. Microbiol.">
        <title>Novel energy conservation strategies and behaviour of Pelotomaculum schinkii driving syntrophic propionate catabolism.</title>
        <authorList>
            <person name="Hidalgo-Ahumada C.A.P."/>
            <person name="Nobu M.K."/>
            <person name="Narihiro T."/>
            <person name="Tamaki H."/>
            <person name="Liu W.T."/>
            <person name="Kamagata Y."/>
            <person name="Stams A.J.M."/>
            <person name="Imachi H."/>
            <person name="Sousa D.Z."/>
        </authorList>
    </citation>
    <scope>NUCLEOTIDE SEQUENCE [LARGE SCALE GENOMIC DNA]</scope>
    <source>
        <strain evidence="2 3">MGP</strain>
    </source>
</reference>
<feature type="transmembrane region" description="Helical" evidence="1">
    <location>
        <begin position="335"/>
        <end position="354"/>
    </location>
</feature>
<protein>
    <recommendedName>
        <fullName evidence="4">Glycosyltransferase RgtA/B/C/D-like domain-containing protein</fullName>
    </recommendedName>
</protein>
<feature type="transmembrane region" description="Helical" evidence="1">
    <location>
        <begin position="401"/>
        <end position="420"/>
    </location>
</feature>